<feature type="transmembrane region" description="Helical" evidence="11">
    <location>
        <begin position="161"/>
        <end position="180"/>
    </location>
</feature>
<dbReference type="CDD" id="cd03250">
    <property type="entry name" value="ABCC_MRP_domain1"/>
    <property type="match status" value="1"/>
</dbReference>
<gene>
    <name evidence="14" type="ORF">K470DRAFT_260069</name>
</gene>
<dbReference type="GO" id="GO:0005524">
    <property type="term" value="F:ATP binding"/>
    <property type="evidence" value="ECO:0007669"/>
    <property type="project" value="UniProtKB-KW"/>
</dbReference>
<evidence type="ECO:0000259" key="13">
    <source>
        <dbReference type="PROSITE" id="PS50929"/>
    </source>
</evidence>
<evidence type="ECO:0000256" key="3">
    <source>
        <dbReference type="ARBA" id="ARBA00022692"/>
    </source>
</evidence>
<dbReference type="CDD" id="cd18596">
    <property type="entry name" value="ABC_6TM_VMR1_D1_like"/>
    <property type="match status" value="1"/>
</dbReference>
<evidence type="ECO:0000256" key="11">
    <source>
        <dbReference type="SAM" id="Phobius"/>
    </source>
</evidence>
<dbReference type="FunFam" id="3.40.50.300:FF:000825">
    <property type="entry name" value="ABC bile acid transporter"/>
    <property type="match status" value="1"/>
</dbReference>
<sequence length="1653" mass="183265">MLGRCKDGIWHADDFSHCFQHDYLQTLIPLGGTAVSLVWLGWEIGNRWQLSRGWKRGYKSLDEEEDNAVIEDAREHGKNWGPLTEEDSVTVEWSKPRAGLTIALLEVACALAVLSIQTFALIWNVWGRKSTIAIGTSIAVWAYIALLTIFRLISKPRLPNLWYHTTFLYGLLWPCTVLVFRSQLIHQRNKLASRIEIGTFVLNTLLLLIALTCRKGNRVIAVEHEGSIEPPREPRASILSLATFSWMDSLIWKGYRKTSEMKDVWNLDARDKAAAILADYRQLKRTSSLAFHLLWYFKSGLLFQGAWAAVAGVTTFMPTLLLQAILQYIEDPSSTPRNAAWFYVVLLFITGAVSAVASGQALWRGRKICIRLTAIIIGEIYAKALRRRVAATNTEKVLGDEAKKEQSKGNAFSRFFASLCGSKNDNPEASKPTEDESQVSSGAIINLMAVDSFEVAEVSAYLHFLWAEAPVQFIMSIALLYRVLGTSSIVGIGMMILLLPVNLVISRRFSAIQVQILAATDARIHATNEVLTNIRIIKYFAWEQRFLGKVDEKRAAELRALRNRYLTWAIAATTWSGAPIVITLLTFAVYTLVEKKPLVPSIAFTALSLFNLLRIPLDQLADMVAHVQESKVSVNRVEEYLNDPETDKYKQLAKEERDENGEVVIGFTRATFTWNSQDAESFRMMNLDLRFKNNGMNVVVGPTGSGKTSLLMALLGEMSLLSGSVHLPCGKDRRSLKADPNTGFTESVAYCAQQPWLVNGTIKDNIVFESDWDTRRYKQVIVACSLQRDLEVLEAGDSTQVGERGVTLSGGQKQRISLARALYSNARHMLLDDVLSAVDSHTAKWIFDHALRGPLMRNRTCILVTHNVTLCLPYSEYAVVLDNGRVTAQGIPTEVIDSGVLAEDSSKFDIGDPSSKAPSTIPSRVPSMIGVNALDCVEEASHSHVPSSNAIGATIGDPLTSVMSMDMVGLNVAADVFANDEKKAEGAVGLHIIWMYLKRMGGPVFWATAASCFAAQQVLQVATNVWIREWANAYTSLDSTASMNVMDSSSLACLRGRSCMLNMPKNGLIRATMYSHQVNVGYYLGVYAAIGAASMIITFLHEGILFYGSLSASTRIHRRLMERITHAKFRFFDSTPLGQIMNRFSKDIEALDQEVAPVATGVVHCLASIITIIVLISIITPGFLIAAVFITILYFVIGRLYINSSRDLKRLESVQRSPLYQQFGETLTGMTTIRAYGDEQRFIRKNLEQINTHSRPFIYLWGTNRWLAFRVDIVGALVSFFTGVFIIARTGAVDAGAAGLAMTYAVTFTENVLWFVRLYATNEQNMNSVERIKEYLDVEQEAPPFIEDYRPPAEWPSRGEVEFVGYSTKYRDNLEFVLKNISVKFQAGEKVGVVGRTGAGKSSLALAMFRALEAVEGKIVVDDIDIGLIGLNDLRSNIVMVPQDPTLFTGTIRSNLDPFGLFSDEEIFAALKKVHLIGSPSLTISANPSRPTTPVDRTASGTAPASNAAKDITSDNKNIFLNLSSPVAESGSNLSQGQRQLLCLARALLKSPKVLLMDEATASIDYATDFKIQETIREIRNTTVTIAHRLQTIIDYDKVLVLDQGEIAEFGDPFDLISKKEGTFRAMCETSGDLELLLQEAKKAHVLKSAKRT</sequence>
<feature type="transmembrane region" description="Helical" evidence="11">
    <location>
        <begin position="1082"/>
        <end position="1110"/>
    </location>
</feature>
<keyword evidence="2" id="KW-0813">Transport</keyword>
<feature type="domain" description="ABC transporter" evidence="12">
    <location>
        <begin position="665"/>
        <end position="908"/>
    </location>
</feature>
<feature type="domain" description="ABC transmembrane type-1" evidence="13">
    <location>
        <begin position="308"/>
        <end position="629"/>
    </location>
</feature>
<dbReference type="InterPro" id="IPR050173">
    <property type="entry name" value="ABC_transporter_C-like"/>
</dbReference>
<keyword evidence="8 11" id="KW-0472">Membrane</keyword>
<dbReference type="InterPro" id="IPR017871">
    <property type="entry name" value="ABC_transporter-like_CS"/>
</dbReference>
<feature type="transmembrane region" description="Helical" evidence="11">
    <location>
        <begin position="1182"/>
        <end position="1202"/>
    </location>
</feature>
<protein>
    <recommendedName>
        <fullName evidence="16">ATP-dependent bile acid permease</fullName>
    </recommendedName>
</protein>
<evidence type="ECO:0000256" key="5">
    <source>
        <dbReference type="ARBA" id="ARBA00022741"/>
    </source>
</evidence>
<evidence type="ECO:0000256" key="7">
    <source>
        <dbReference type="ARBA" id="ARBA00022989"/>
    </source>
</evidence>
<evidence type="ECO:0000256" key="2">
    <source>
        <dbReference type="ARBA" id="ARBA00022448"/>
    </source>
</evidence>
<dbReference type="OrthoDB" id="6500128at2759"/>
<dbReference type="InterPro" id="IPR036640">
    <property type="entry name" value="ABC1_TM_sf"/>
</dbReference>
<dbReference type="Proteomes" id="UP000799421">
    <property type="component" value="Unassembled WGS sequence"/>
</dbReference>
<evidence type="ECO:0008006" key="16">
    <source>
        <dbReference type="Google" id="ProtNLM"/>
    </source>
</evidence>
<proteinExistence type="predicted"/>
<evidence type="ECO:0000256" key="9">
    <source>
        <dbReference type="ARBA" id="ARBA00023180"/>
    </source>
</evidence>
<dbReference type="PROSITE" id="PS50893">
    <property type="entry name" value="ABC_TRANSPORTER_2"/>
    <property type="match status" value="2"/>
</dbReference>
<dbReference type="GO" id="GO:0016887">
    <property type="term" value="F:ATP hydrolysis activity"/>
    <property type="evidence" value="ECO:0007669"/>
    <property type="project" value="InterPro"/>
</dbReference>
<keyword evidence="5" id="KW-0547">Nucleotide-binding</keyword>
<evidence type="ECO:0000256" key="1">
    <source>
        <dbReference type="ARBA" id="ARBA00004141"/>
    </source>
</evidence>
<dbReference type="PANTHER" id="PTHR24223">
    <property type="entry name" value="ATP-BINDING CASSETTE SUB-FAMILY C"/>
    <property type="match status" value="1"/>
</dbReference>
<feature type="transmembrane region" description="Helical" evidence="11">
    <location>
        <begin position="565"/>
        <end position="592"/>
    </location>
</feature>
<feature type="transmembrane region" description="Helical" evidence="11">
    <location>
        <begin position="1295"/>
        <end position="1316"/>
    </location>
</feature>
<feature type="transmembrane region" description="Helical" evidence="11">
    <location>
        <begin position="23"/>
        <end position="42"/>
    </location>
</feature>
<dbReference type="GO" id="GO:0000329">
    <property type="term" value="C:fungal-type vacuole membrane"/>
    <property type="evidence" value="ECO:0007669"/>
    <property type="project" value="TreeGrafter"/>
</dbReference>
<dbReference type="InterPro" id="IPR011527">
    <property type="entry name" value="ABC1_TM_dom"/>
</dbReference>
<accession>A0A6A7BT86</accession>
<feature type="transmembrane region" description="Helical" evidence="11">
    <location>
        <begin position="487"/>
        <end position="505"/>
    </location>
</feature>
<keyword evidence="6" id="KW-0067">ATP-binding</keyword>
<feature type="transmembrane region" description="Helical" evidence="11">
    <location>
        <begin position="1267"/>
        <end position="1289"/>
    </location>
</feature>
<dbReference type="InterPro" id="IPR003593">
    <property type="entry name" value="AAA+_ATPase"/>
</dbReference>
<keyword evidence="9" id="KW-0325">Glycoprotein</keyword>
<dbReference type="PROSITE" id="PS00211">
    <property type="entry name" value="ABC_TRANSPORTER_1"/>
    <property type="match status" value="2"/>
</dbReference>
<comment type="subcellular location">
    <subcellularLocation>
        <location evidence="1">Membrane</location>
        <topology evidence="1">Multi-pass membrane protein</topology>
    </subcellularLocation>
</comment>
<dbReference type="GO" id="GO:0140359">
    <property type="term" value="F:ABC-type transporter activity"/>
    <property type="evidence" value="ECO:0007669"/>
    <property type="project" value="InterPro"/>
</dbReference>
<dbReference type="SUPFAM" id="SSF90123">
    <property type="entry name" value="ABC transporter transmembrane region"/>
    <property type="match status" value="2"/>
</dbReference>
<dbReference type="PROSITE" id="PS50929">
    <property type="entry name" value="ABC_TM1F"/>
    <property type="match status" value="2"/>
</dbReference>
<keyword evidence="4" id="KW-0677">Repeat</keyword>
<keyword evidence="3 11" id="KW-0812">Transmembrane</keyword>
<evidence type="ECO:0000313" key="15">
    <source>
        <dbReference type="Proteomes" id="UP000799421"/>
    </source>
</evidence>
<feature type="transmembrane region" description="Helical" evidence="11">
    <location>
        <begin position="132"/>
        <end position="154"/>
    </location>
</feature>
<dbReference type="Pfam" id="PF00664">
    <property type="entry name" value="ABC_membrane"/>
    <property type="match status" value="2"/>
</dbReference>
<feature type="transmembrane region" description="Helical" evidence="11">
    <location>
        <begin position="103"/>
        <end position="126"/>
    </location>
</feature>
<dbReference type="EMBL" id="MU006016">
    <property type="protein sequence ID" value="KAF2858147.1"/>
    <property type="molecule type" value="Genomic_DNA"/>
</dbReference>
<evidence type="ECO:0000313" key="14">
    <source>
        <dbReference type="EMBL" id="KAF2858147.1"/>
    </source>
</evidence>
<dbReference type="CDD" id="cd18604">
    <property type="entry name" value="ABC_6TM_VMR1_D2_like"/>
    <property type="match status" value="1"/>
</dbReference>
<dbReference type="CDD" id="cd03244">
    <property type="entry name" value="ABCC_MRP_domain2"/>
    <property type="match status" value="1"/>
</dbReference>
<evidence type="ECO:0000259" key="12">
    <source>
        <dbReference type="PROSITE" id="PS50893"/>
    </source>
</evidence>
<keyword evidence="7 11" id="KW-1133">Transmembrane helix</keyword>
<feature type="transmembrane region" description="Helical" evidence="11">
    <location>
        <begin position="192"/>
        <end position="211"/>
    </location>
</feature>
<evidence type="ECO:0000256" key="10">
    <source>
        <dbReference type="SAM" id="MobiDB-lite"/>
    </source>
</evidence>
<dbReference type="SMART" id="SM00382">
    <property type="entry name" value="AAA"/>
    <property type="match status" value="2"/>
</dbReference>
<dbReference type="Gene3D" id="1.20.1560.10">
    <property type="entry name" value="ABC transporter type 1, transmembrane domain"/>
    <property type="match status" value="2"/>
</dbReference>
<feature type="domain" description="ABC transmembrane type-1" evidence="13">
    <location>
        <begin position="1007"/>
        <end position="1321"/>
    </location>
</feature>
<dbReference type="InterPro" id="IPR003439">
    <property type="entry name" value="ABC_transporter-like_ATP-bd"/>
</dbReference>
<evidence type="ECO:0000256" key="8">
    <source>
        <dbReference type="ARBA" id="ARBA00023136"/>
    </source>
</evidence>
<name>A0A6A7BT86_9PEZI</name>
<feature type="domain" description="ABC transporter" evidence="12">
    <location>
        <begin position="1361"/>
        <end position="1629"/>
    </location>
</feature>
<dbReference type="Gene3D" id="3.40.50.300">
    <property type="entry name" value="P-loop containing nucleotide triphosphate hydrolases"/>
    <property type="match status" value="2"/>
</dbReference>
<dbReference type="InterPro" id="IPR027417">
    <property type="entry name" value="P-loop_NTPase"/>
</dbReference>
<feature type="region of interest" description="Disordered" evidence="10">
    <location>
        <begin position="1483"/>
        <end position="1509"/>
    </location>
</feature>
<dbReference type="Pfam" id="PF00005">
    <property type="entry name" value="ABC_tran"/>
    <property type="match status" value="2"/>
</dbReference>
<feature type="transmembrane region" description="Helical" evidence="11">
    <location>
        <begin position="341"/>
        <end position="363"/>
    </location>
</feature>
<evidence type="ECO:0000256" key="4">
    <source>
        <dbReference type="ARBA" id="ARBA00022737"/>
    </source>
</evidence>
<evidence type="ECO:0000256" key="6">
    <source>
        <dbReference type="ARBA" id="ARBA00022840"/>
    </source>
</evidence>
<feature type="transmembrane region" description="Helical" evidence="11">
    <location>
        <begin position="1004"/>
        <end position="1027"/>
    </location>
</feature>
<keyword evidence="15" id="KW-1185">Reference proteome</keyword>
<dbReference type="SUPFAM" id="SSF52540">
    <property type="entry name" value="P-loop containing nucleoside triphosphate hydrolases"/>
    <property type="match status" value="2"/>
</dbReference>
<dbReference type="PANTHER" id="PTHR24223:SF353">
    <property type="entry name" value="ABC TRANSPORTER ATP-BINDING PROTEIN_PERMEASE VMR1-RELATED"/>
    <property type="match status" value="1"/>
</dbReference>
<feature type="transmembrane region" description="Helical" evidence="11">
    <location>
        <begin position="461"/>
        <end position="481"/>
    </location>
</feature>
<feature type="compositionally biased region" description="Polar residues" evidence="10">
    <location>
        <begin position="1483"/>
        <end position="1492"/>
    </location>
</feature>
<reference evidence="14" key="1">
    <citation type="journal article" date="2020" name="Stud. Mycol.">
        <title>101 Dothideomycetes genomes: a test case for predicting lifestyles and emergence of pathogens.</title>
        <authorList>
            <person name="Haridas S."/>
            <person name="Albert R."/>
            <person name="Binder M."/>
            <person name="Bloem J."/>
            <person name="Labutti K."/>
            <person name="Salamov A."/>
            <person name="Andreopoulos B."/>
            <person name="Baker S."/>
            <person name="Barry K."/>
            <person name="Bills G."/>
            <person name="Bluhm B."/>
            <person name="Cannon C."/>
            <person name="Castanera R."/>
            <person name="Culley D."/>
            <person name="Daum C."/>
            <person name="Ezra D."/>
            <person name="Gonzalez J."/>
            <person name="Henrissat B."/>
            <person name="Kuo A."/>
            <person name="Liang C."/>
            <person name="Lipzen A."/>
            <person name="Lutzoni F."/>
            <person name="Magnuson J."/>
            <person name="Mondo S."/>
            <person name="Nolan M."/>
            <person name="Ohm R."/>
            <person name="Pangilinan J."/>
            <person name="Park H.-J."/>
            <person name="Ramirez L."/>
            <person name="Alfaro M."/>
            <person name="Sun H."/>
            <person name="Tritt A."/>
            <person name="Yoshinaga Y."/>
            <person name="Zwiers L.-H."/>
            <person name="Turgeon B."/>
            <person name="Goodwin S."/>
            <person name="Spatafora J."/>
            <person name="Crous P."/>
            <person name="Grigoriev I."/>
        </authorList>
    </citation>
    <scope>NUCLEOTIDE SEQUENCE</scope>
    <source>
        <strain evidence="14">CBS 480.64</strain>
    </source>
</reference>
<organism evidence="14 15">
    <name type="scientific">Piedraia hortae CBS 480.64</name>
    <dbReference type="NCBI Taxonomy" id="1314780"/>
    <lineage>
        <taxon>Eukaryota</taxon>
        <taxon>Fungi</taxon>
        <taxon>Dikarya</taxon>
        <taxon>Ascomycota</taxon>
        <taxon>Pezizomycotina</taxon>
        <taxon>Dothideomycetes</taxon>
        <taxon>Dothideomycetidae</taxon>
        <taxon>Capnodiales</taxon>
        <taxon>Piedraiaceae</taxon>
        <taxon>Piedraia</taxon>
    </lineage>
</organism>